<dbReference type="RefSeq" id="XP_007691818.1">
    <property type="nucleotide sequence ID" value="XM_007693628.1"/>
</dbReference>
<feature type="signal peptide" evidence="2">
    <location>
        <begin position="1"/>
        <end position="19"/>
    </location>
</feature>
<dbReference type="Proteomes" id="UP000054032">
    <property type="component" value="Unassembled WGS sequence"/>
</dbReference>
<evidence type="ECO:0000313" key="4">
    <source>
        <dbReference type="Proteomes" id="UP000054032"/>
    </source>
</evidence>
<evidence type="ECO:0000256" key="1">
    <source>
        <dbReference type="SAM" id="MobiDB-lite"/>
    </source>
</evidence>
<evidence type="ECO:0000256" key="2">
    <source>
        <dbReference type="SAM" id="SignalP"/>
    </source>
</evidence>
<sequence>MLSAVCGLVVCLVQKLARSLTSSYDDGPSSHKCKRVNENNNNNNKPIPPPSWSTARSDDHAAHTTVVIGTLHSAPYPPNLCARTLSLLDCPRPHHNSGVGLISCSPRPPSTDWLPPLSLPHPRTHARTHTRCTCSSALLLLLTAAFAFASPASPGFSAHGVWRDRREIITPIPSPPRTLSTSGTLLTCLRPAPRHRPTAHPHRSR</sequence>
<gene>
    <name evidence="3" type="ORF">COCMIDRAFT_29589</name>
</gene>
<evidence type="ECO:0008006" key="5">
    <source>
        <dbReference type="Google" id="ProtNLM"/>
    </source>
</evidence>
<organism evidence="3 4">
    <name type="scientific">Bipolaris oryzae ATCC 44560</name>
    <dbReference type="NCBI Taxonomy" id="930090"/>
    <lineage>
        <taxon>Eukaryota</taxon>
        <taxon>Fungi</taxon>
        <taxon>Dikarya</taxon>
        <taxon>Ascomycota</taxon>
        <taxon>Pezizomycotina</taxon>
        <taxon>Dothideomycetes</taxon>
        <taxon>Pleosporomycetidae</taxon>
        <taxon>Pleosporales</taxon>
        <taxon>Pleosporineae</taxon>
        <taxon>Pleosporaceae</taxon>
        <taxon>Bipolaris</taxon>
    </lineage>
</organism>
<dbReference type="GeneID" id="19121537"/>
<feature type="region of interest" description="Disordered" evidence="1">
    <location>
        <begin position="21"/>
        <end position="59"/>
    </location>
</feature>
<protein>
    <recommendedName>
        <fullName evidence="5">Secreted protein</fullName>
    </recommendedName>
</protein>
<dbReference type="KEGG" id="bor:COCMIDRAFT_29589"/>
<accession>W6YQC8</accession>
<proteinExistence type="predicted"/>
<dbReference type="HOGENOM" id="CLU_1337305_0_0_1"/>
<keyword evidence="4" id="KW-1185">Reference proteome</keyword>
<feature type="chain" id="PRO_5004886623" description="Secreted protein" evidence="2">
    <location>
        <begin position="20"/>
        <end position="205"/>
    </location>
</feature>
<dbReference type="AlphaFoldDB" id="W6YQC8"/>
<reference evidence="3 4" key="1">
    <citation type="journal article" date="2013" name="PLoS Genet.">
        <title>Comparative genome structure, secondary metabolite, and effector coding capacity across Cochliobolus pathogens.</title>
        <authorList>
            <person name="Condon B.J."/>
            <person name="Leng Y."/>
            <person name="Wu D."/>
            <person name="Bushley K.E."/>
            <person name="Ohm R.A."/>
            <person name="Otillar R."/>
            <person name="Martin J."/>
            <person name="Schackwitz W."/>
            <person name="Grimwood J."/>
            <person name="MohdZainudin N."/>
            <person name="Xue C."/>
            <person name="Wang R."/>
            <person name="Manning V.A."/>
            <person name="Dhillon B."/>
            <person name="Tu Z.J."/>
            <person name="Steffenson B.J."/>
            <person name="Salamov A."/>
            <person name="Sun H."/>
            <person name="Lowry S."/>
            <person name="LaButti K."/>
            <person name="Han J."/>
            <person name="Copeland A."/>
            <person name="Lindquist E."/>
            <person name="Barry K."/>
            <person name="Schmutz J."/>
            <person name="Baker S.E."/>
            <person name="Ciuffetti L.M."/>
            <person name="Grigoriev I.V."/>
            <person name="Zhong S."/>
            <person name="Turgeon B.G."/>
        </authorList>
    </citation>
    <scope>NUCLEOTIDE SEQUENCE [LARGE SCALE GENOMIC DNA]</scope>
    <source>
        <strain evidence="3 4">ATCC 44560</strain>
    </source>
</reference>
<name>W6YQC8_COCMI</name>
<evidence type="ECO:0000313" key="3">
    <source>
        <dbReference type="EMBL" id="EUC41647.1"/>
    </source>
</evidence>
<dbReference type="EMBL" id="KI964092">
    <property type="protein sequence ID" value="EUC41647.1"/>
    <property type="molecule type" value="Genomic_DNA"/>
</dbReference>
<keyword evidence="2" id="KW-0732">Signal</keyword>